<organism evidence="5 6">
    <name type="scientific">Rhodohalobacter mucosus</name>
    <dbReference type="NCBI Taxonomy" id="2079485"/>
    <lineage>
        <taxon>Bacteria</taxon>
        <taxon>Pseudomonadati</taxon>
        <taxon>Balneolota</taxon>
        <taxon>Balneolia</taxon>
        <taxon>Balneolales</taxon>
        <taxon>Balneolaceae</taxon>
        <taxon>Rhodohalobacter</taxon>
    </lineage>
</organism>
<evidence type="ECO:0000256" key="2">
    <source>
        <dbReference type="ARBA" id="ARBA00022803"/>
    </source>
</evidence>
<feature type="region of interest" description="Disordered" evidence="4">
    <location>
        <begin position="134"/>
        <end position="238"/>
    </location>
</feature>
<comment type="caution">
    <text evidence="5">The sequence shown here is derived from an EMBL/GenBank/DDBJ whole genome shotgun (WGS) entry which is preliminary data.</text>
</comment>
<reference evidence="5 6" key="1">
    <citation type="submission" date="2018-05" db="EMBL/GenBank/DDBJ databases">
        <title>Rhodohalobacter halophilus gen. nov., sp. nov., a moderately halophilic member of the family Balneolaceae.</title>
        <authorList>
            <person name="Liu Z.-W."/>
        </authorList>
    </citation>
    <scope>NUCLEOTIDE SEQUENCE [LARGE SCALE GENOMIC DNA]</scope>
    <source>
        <strain evidence="5 6">8A47</strain>
    </source>
</reference>
<dbReference type="Gene3D" id="1.25.40.10">
    <property type="entry name" value="Tetratricopeptide repeat domain"/>
    <property type="match status" value="1"/>
</dbReference>
<dbReference type="AlphaFoldDB" id="A0A316TTL7"/>
<dbReference type="PROSITE" id="PS50293">
    <property type="entry name" value="TPR_REGION"/>
    <property type="match status" value="1"/>
</dbReference>
<evidence type="ECO:0000313" key="6">
    <source>
        <dbReference type="Proteomes" id="UP000245533"/>
    </source>
</evidence>
<evidence type="ECO:0000313" key="5">
    <source>
        <dbReference type="EMBL" id="PWN05622.1"/>
    </source>
</evidence>
<evidence type="ECO:0000256" key="3">
    <source>
        <dbReference type="PROSITE-ProRule" id="PRU00339"/>
    </source>
</evidence>
<dbReference type="OrthoDB" id="1525165at2"/>
<keyword evidence="2 3" id="KW-0802">TPR repeat</keyword>
<dbReference type="InterPro" id="IPR019734">
    <property type="entry name" value="TPR_rpt"/>
</dbReference>
<feature type="compositionally biased region" description="Basic and acidic residues" evidence="4">
    <location>
        <begin position="217"/>
        <end position="238"/>
    </location>
</feature>
<feature type="repeat" description="TPR" evidence="3">
    <location>
        <begin position="51"/>
        <end position="84"/>
    </location>
</feature>
<dbReference type="InterPro" id="IPR051685">
    <property type="entry name" value="Ycf3/AcsC/BcsC/TPR_MFPF"/>
</dbReference>
<dbReference type="Pfam" id="PF13414">
    <property type="entry name" value="TPR_11"/>
    <property type="match status" value="1"/>
</dbReference>
<dbReference type="SMART" id="SM00028">
    <property type="entry name" value="TPR"/>
    <property type="match status" value="3"/>
</dbReference>
<proteinExistence type="predicted"/>
<dbReference type="Pfam" id="PF07719">
    <property type="entry name" value="TPR_2"/>
    <property type="match status" value="1"/>
</dbReference>
<name>A0A316TTL7_9BACT</name>
<sequence>MRIPVLIFLSFWLIGFAPNDARKANEAYERGDYAEAAELYRSAIEQDPDNPRLYYNLGNALAQSGDVDEAARAYDQYRSMTEDAAQESLADYNQGRMLTDTENFDEALNYFREALKKNPDDEDARYNYELARKKMEQQQQEQQNQEQNQQNDDQQQDQQQQQNNQEQQQDQQQNEQQQNNPNQDQEQQRDQQQQQRPEELTREEAENLLDALEELERDLLENQKKESSQSNTRNEKDW</sequence>
<dbReference type="PROSITE" id="PS50005">
    <property type="entry name" value="TPR"/>
    <property type="match status" value="3"/>
</dbReference>
<protein>
    <submittedName>
        <fullName evidence="5">Uncharacterized protein</fullName>
    </submittedName>
</protein>
<dbReference type="EMBL" id="QGGB01000009">
    <property type="protein sequence ID" value="PWN05622.1"/>
    <property type="molecule type" value="Genomic_DNA"/>
</dbReference>
<dbReference type="RefSeq" id="WP_109647650.1">
    <property type="nucleotide sequence ID" value="NZ_QGGB01000009.1"/>
</dbReference>
<evidence type="ECO:0000256" key="4">
    <source>
        <dbReference type="SAM" id="MobiDB-lite"/>
    </source>
</evidence>
<gene>
    <name evidence="5" type="ORF">DDZ15_13570</name>
</gene>
<dbReference type="PANTHER" id="PTHR44943">
    <property type="entry name" value="CELLULOSE SYNTHASE OPERON PROTEIN C"/>
    <property type="match status" value="1"/>
</dbReference>
<dbReference type="SUPFAM" id="SSF48452">
    <property type="entry name" value="TPR-like"/>
    <property type="match status" value="1"/>
</dbReference>
<feature type="repeat" description="TPR" evidence="3">
    <location>
        <begin position="88"/>
        <end position="121"/>
    </location>
</feature>
<dbReference type="PANTHER" id="PTHR44943:SF8">
    <property type="entry name" value="TPR REPEAT-CONTAINING PROTEIN MJ0263"/>
    <property type="match status" value="1"/>
</dbReference>
<keyword evidence="1" id="KW-0677">Repeat</keyword>
<evidence type="ECO:0000256" key="1">
    <source>
        <dbReference type="ARBA" id="ARBA00022737"/>
    </source>
</evidence>
<dbReference type="Proteomes" id="UP000245533">
    <property type="component" value="Unassembled WGS sequence"/>
</dbReference>
<feature type="compositionally biased region" description="Low complexity" evidence="4">
    <location>
        <begin position="137"/>
        <end position="195"/>
    </location>
</feature>
<feature type="repeat" description="TPR" evidence="3">
    <location>
        <begin position="17"/>
        <end position="50"/>
    </location>
</feature>
<accession>A0A316TTL7</accession>
<feature type="compositionally biased region" description="Basic and acidic residues" evidence="4">
    <location>
        <begin position="196"/>
        <end position="205"/>
    </location>
</feature>
<dbReference type="InterPro" id="IPR011990">
    <property type="entry name" value="TPR-like_helical_dom_sf"/>
</dbReference>
<keyword evidence="6" id="KW-1185">Reference proteome</keyword>
<dbReference type="InterPro" id="IPR013105">
    <property type="entry name" value="TPR_2"/>
</dbReference>